<reference evidence="1 2" key="1">
    <citation type="submission" date="2017-12" db="EMBL/GenBank/DDBJ databases">
        <title>Characterization of six clinical isolates of Enterochimera gen. nov., a novel genus of the Yersiniaciae family and the three species Enterochimera arupensis sp. nov., Enterochimera coloradensis sp. nov, and Enterochimera californica sp. nov.</title>
        <authorList>
            <person name="Rossi A."/>
            <person name="Fisher M."/>
        </authorList>
    </citation>
    <scope>NUCLEOTIDE SEQUENCE [LARGE SCALE GENOMIC DNA]</scope>
    <source>
        <strain evidence="2">2015-Iso6</strain>
    </source>
</reference>
<sequence>MTPVMVGYITVCYTLTRSGRRNGQPVVVLTPAGDLIVRYQIRPRQFPAEFLLIINRAGPLATGFFLCGTRFFTALCGTGQFLLAALQDLFQSIGYDYGDPWAK</sequence>
<dbReference type="Proteomes" id="UP000234240">
    <property type="component" value="Unassembled WGS sequence"/>
</dbReference>
<keyword evidence="2" id="KW-1185">Reference proteome</keyword>
<proteinExistence type="predicted"/>
<organism evidence="1 2">
    <name type="scientific">Chimaeribacter californicus</name>
    <dbReference type="NCBI Taxonomy" id="2060067"/>
    <lineage>
        <taxon>Bacteria</taxon>
        <taxon>Pseudomonadati</taxon>
        <taxon>Pseudomonadota</taxon>
        <taxon>Gammaproteobacteria</taxon>
        <taxon>Enterobacterales</taxon>
        <taxon>Yersiniaceae</taxon>
        <taxon>Chimaeribacter</taxon>
    </lineage>
</organism>
<gene>
    <name evidence="1" type="ORF">CYR55_12755</name>
</gene>
<evidence type="ECO:0000313" key="2">
    <source>
        <dbReference type="Proteomes" id="UP000234240"/>
    </source>
</evidence>
<dbReference type="RefSeq" id="WP_101816501.1">
    <property type="nucleotide sequence ID" value="NZ_PJZF01000010.1"/>
</dbReference>
<accession>A0A2N5E4D2</accession>
<protein>
    <submittedName>
        <fullName evidence="1">Uncharacterized protein</fullName>
    </submittedName>
</protein>
<evidence type="ECO:0000313" key="1">
    <source>
        <dbReference type="EMBL" id="PLR35836.1"/>
    </source>
</evidence>
<name>A0A2N5E4D2_9GAMM</name>
<dbReference type="AlphaFoldDB" id="A0A2N5E4D2"/>
<dbReference type="EMBL" id="PJZF01000010">
    <property type="protein sequence ID" value="PLR35836.1"/>
    <property type="molecule type" value="Genomic_DNA"/>
</dbReference>
<comment type="caution">
    <text evidence="1">The sequence shown here is derived from an EMBL/GenBank/DDBJ whole genome shotgun (WGS) entry which is preliminary data.</text>
</comment>